<keyword evidence="3" id="KW-1185">Reference proteome</keyword>
<organism evidence="2 3">
    <name type="scientific">Tahibacter aquaticus</name>
    <dbReference type="NCBI Taxonomy" id="520092"/>
    <lineage>
        <taxon>Bacteria</taxon>
        <taxon>Pseudomonadati</taxon>
        <taxon>Pseudomonadota</taxon>
        <taxon>Gammaproteobacteria</taxon>
        <taxon>Lysobacterales</taxon>
        <taxon>Rhodanobacteraceae</taxon>
        <taxon>Tahibacter</taxon>
    </lineage>
</organism>
<accession>A0A4R6YJ78</accession>
<dbReference type="AlphaFoldDB" id="A0A4R6YJ78"/>
<evidence type="ECO:0000313" key="3">
    <source>
        <dbReference type="Proteomes" id="UP000295293"/>
    </source>
</evidence>
<dbReference type="OrthoDB" id="6064947at2"/>
<feature type="signal peptide" evidence="1">
    <location>
        <begin position="1"/>
        <end position="36"/>
    </location>
</feature>
<evidence type="ECO:0000313" key="2">
    <source>
        <dbReference type="EMBL" id="TDR37004.1"/>
    </source>
</evidence>
<comment type="caution">
    <text evidence="2">The sequence shown here is derived from an EMBL/GenBank/DDBJ whole genome shotgun (WGS) entry which is preliminary data.</text>
</comment>
<keyword evidence="1" id="KW-0732">Signal</keyword>
<feature type="chain" id="PRO_5020906909" evidence="1">
    <location>
        <begin position="37"/>
        <end position="105"/>
    </location>
</feature>
<gene>
    <name evidence="2" type="ORF">DFR29_12641</name>
</gene>
<name>A0A4R6YJ78_9GAMM</name>
<dbReference type="RefSeq" id="WP_133821822.1">
    <property type="nucleotide sequence ID" value="NZ_SNZH01000026.1"/>
</dbReference>
<dbReference type="EMBL" id="SNZH01000026">
    <property type="protein sequence ID" value="TDR37004.1"/>
    <property type="molecule type" value="Genomic_DNA"/>
</dbReference>
<protein>
    <submittedName>
        <fullName evidence="2">Uncharacterized protein</fullName>
    </submittedName>
</protein>
<reference evidence="2 3" key="1">
    <citation type="submission" date="2019-03" db="EMBL/GenBank/DDBJ databases">
        <title>Genomic Encyclopedia of Type Strains, Phase IV (KMG-IV): sequencing the most valuable type-strain genomes for metagenomic binning, comparative biology and taxonomic classification.</title>
        <authorList>
            <person name="Goeker M."/>
        </authorList>
    </citation>
    <scope>NUCLEOTIDE SEQUENCE [LARGE SCALE GENOMIC DNA]</scope>
    <source>
        <strain evidence="2 3">DSM 21667</strain>
    </source>
</reference>
<proteinExistence type="predicted"/>
<dbReference type="Proteomes" id="UP000295293">
    <property type="component" value="Unassembled WGS sequence"/>
</dbReference>
<sequence>MNIQNPRDRSRSRSGAFVLLALATALLVSPSSDSRAGSPTYSIDIHRISAGGGSLRNACYRLNGSIGQPAPGYSSGTTYSVNAGLWPAVAVERPDQLFFSGLEGC</sequence>
<evidence type="ECO:0000256" key="1">
    <source>
        <dbReference type="SAM" id="SignalP"/>
    </source>
</evidence>